<dbReference type="InterPro" id="IPR029466">
    <property type="entry name" value="NAM-associated_C"/>
</dbReference>
<keyword evidence="5" id="KW-1185">Reference proteome</keyword>
<organism evidence="4 5">
    <name type="scientific">Setaria italica</name>
    <name type="common">Foxtail millet</name>
    <name type="synonym">Panicum italicum</name>
    <dbReference type="NCBI Taxonomy" id="4555"/>
    <lineage>
        <taxon>Eukaryota</taxon>
        <taxon>Viridiplantae</taxon>
        <taxon>Streptophyta</taxon>
        <taxon>Embryophyta</taxon>
        <taxon>Tracheophyta</taxon>
        <taxon>Spermatophyta</taxon>
        <taxon>Magnoliopsida</taxon>
        <taxon>Liliopsida</taxon>
        <taxon>Poales</taxon>
        <taxon>Poaceae</taxon>
        <taxon>PACMAD clade</taxon>
        <taxon>Panicoideae</taxon>
        <taxon>Panicodae</taxon>
        <taxon>Paniceae</taxon>
        <taxon>Cenchrinae</taxon>
        <taxon>Setaria</taxon>
    </lineage>
</organism>
<name>K3XQS8_SETIT</name>
<feature type="region of interest" description="Disordered" evidence="2">
    <location>
        <begin position="1"/>
        <end position="39"/>
    </location>
</feature>
<dbReference type="FunCoup" id="K3XQS8">
    <property type="interactions" value="2"/>
</dbReference>
<dbReference type="EMBL" id="AGNK02002811">
    <property type="status" value="NOT_ANNOTATED_CDS"/>
    <property type="molecule type" value="Genomic_DNA"/>
</dbReference>
<dbReference type="EnsemblPlants" id="KQL04012">
    <property type="protein sequence ID" value="KQL04012"/>
    <property type="gene ID" value="SETIT_004265mg"/>
</dbReference>
<evidence type="ECO:0000256" key="2">
    <source>
        <dbReference type="SAM" id="MobiDB-lite"/>
    </source>
</evidence>
<keyword evidence="1" id="KW-0175">Coiled coil</keyword>
<dbReference type="HOGENOM" id="CLU_1889372_0_0_1"/>
<sequence length="135" mass="15706">MDNFTDDNEDDEEESGTPRLVVNNKKRPSGRKQEKERVKKGGYGVVFQSAVQEMITTRKEMEANKKSKESRWMEVKVMEERKLAIEEEKLRMEQEYKIMFMDTSRLNQTQRAYLESMRAQILSRMVGSGSGNGSV</sequence>
<dbReference type="Proteomes" id="UP000004995">
    <property type="component" value="Unassembled WGS sequence"/>
</dbReference>
<reference evidence="4" key="2">
    <citation type="submission" date="2018-08" db="UniProtKB">
        <authorList>
            <consortium name="EnsemblPlants"/>
        </authorList>
    </citation>
    <scope>IDENTIFICATION</scope>
    <source>
        <strain evidence="4">Yugu1</strain>
    </source>
</reference>
<proteinExistence type="predicted"/>
<dbReference type="AlphaFoldDB" id="K3XQS8"/>
<evidence type="ECO:0000259" key="3">
    <source>
        <dbReference type="Pfam" id="PF14303"/>
    </source>
</evidence>
<evidence type="ECO:0000256" key="1">
    <source>
        <dbReference type="SAM" id="Coils"/>
    </source>
</evidence>
<feature type="coiled-coil region" evidence="1">
    <location>
        <begin position="51"/>
        <end position="95"/>
    </location>
</feature>
<evidence type="ECO:0000313" key="5">
    <source>
        <dbReference type="Proteomes" id="UP000004995"/>
    </source>
</evidence>
<dbReference type="InParanoid" id="K3XQS8"/>
<dbReference type="Gramene" id="KQL04012">
    <property type="protein sequence ID" value="KQL04012"/>
    <property type="gene ID" value="SETIT_004265mg"/>
</dbReference>
<evidence type="ECO:0000313" key="4">
    <source>
        <dbReference type="EnsemblPlants" id="KQL04012"/>
    </source>
</evidence>
<feature type="domain" description="No apical meristem-associated C-terminal" evidence="3">
    <location>
        <begin position="8"/>
        <end position="121"/>
    </location>
</feature>
<dbReference type="STRING" id="4555.K3XQS8"/>
<reference evidence="5" key="1">
    <citation type="journal article" date="2012" name="Nat. Biotechnol.">
        <title>Reference genome sequence of the model plant Setaria.</title>
        <authorList>
            <person name="Bennetzen J.L."/>
            <person name="Schmutz J."/>
            <person name="Wang H."/>
            <person name="Percifield R."/>
            <person name="Hawkins J."/>
            <person name="Pontaroli A.C."/>
            <person name="Estep M."/>
            <person name="Feng L."/>
            <person name="Vaughn J.N."/>
            <person name="Grimwood J."/>
            <person name="Jenkins J."/>
            <person name="Barry K."/>
            <person name="Lindquist E."/>
            <person name="Hellsten U."/>
            <person name="Deshpande S."/>
            <person name="Wang X."/>
            <person name="Wu X."/>
            <person name="Mitros T."/>
            <person name="Triplett J."/>
            <person name="Yang X."/>
            <person name="Ye C.Y."/>
            <person name="Mauro-Herrera M."/>
            <person name="Wang L."/>
            <person name="Li P."/>
            <person name="Sharma M."/>
            <person name="Sharma R."/>
            <person name="Ronald P.C."/>
            <person name="Panaud O."/>
            <person name="Kellogg E.A."/>
            <person name="Brutnell T.P."/>
            <person name="Doust A.N."/>
            <person name="Tuskan G.A."/>
            <person name="Rokhsar D."/>
            <person name="Devos K.M."/>
        </authorList>
    </citation>
    <scope>NUCLEOTIDE SEQUENCE [LARGE SCALE GENOMIC DNA]</scope>
    <source>
        <strain evidence="5">cv. Yugu1</strain>
    </source>
</reference>
<feature type="compositionally biased region" description="Acidic residues" evidence="2">
    <location>
        <begin position="1"/>
        <end position="15"/>
    </location>
</feature>
<accession>K3XQS8</accession>
<protein>
    <recommendedName>
        <fullName evidence="3">No apical meristem-associated C-terminal domain-containing protein</fullName>
    </recommendedName>
</protein>
<dbReference type="Pfam" id="PF14303">
    <property type="entry name" value="NAM-associated"/>
    <property type="match status" value="1"/>
</dbReference>